<dbReference type="PANTHER" id="PTHR10794">
    <property type="entry name" value="ABHYDROLASE DOMAIN-CONTAINING PROTEIN"/>
    <property type="match status" value="1"/>
</dbReference>
<protein>
    <recommendedName>
        <fullName evidence="3">AB hydrolase-1 domain-containing protein</fullName>
    </recommendedName>
</protein>
<evidence type="ECO:0000313" key="5">
    <source>
        <dbReference type="Proteomes" id="UP000554837"/>
    </source>
</evidence>
<gene>
    <name evidence="4" type="ORF">HNQ51_002947</name>
</gene>
<dbReference type="RefSeq" id="WP_138855144.1">
    <property type="nucleotide sequence ID" value="NZ_CP040709.1"/>
</dbReference>
<evidence type="ECO:0000313" key="4">
    <source>
        <dbReference type="EMBL" id="MBB5205620.1"/>
    </source>
</evidence>
<comment type="similarity">
    <text evidence="1">Belongs to the AB hydrolase superfamily. AB hydrolase 4 family.</text>
</comment>
<reference evidence="4 5" key="1">
    <citation type="submission" date="2020-08" db="EMBL/GenBank/DDBJ databases">
        <title>Genomic Encyclopedia of Type Strains, Phase IV (KMG-IV): sequencing the most valuable type-strain genomes for metagenomic binning, comparative biology and taxonomic classification.</title>
        <authorList>
            <person name="Goeker M."/>
        </authorList>
    </citation>
    <scope>NUCLEOTIDE SEQUENCE [LARGE SCALE GENOMIC DNA]</scope>
    <source>
        <strain evidence="4 5">DSM 23958</strain>
    </source>
</reference>
<name>A0A840SB95_9BURK</name>
<evidence type="ECO:0000256" key="2">
    <source>
        <dbReference type="PIRSR" id="PIRSR005211-1"/>
    </source>
</evidence>
<dbReference type="GO" id="GO:0034338">
    <property type="term" value="F:short-chain carboxylesterase activity"/>
    <property type="evidence" value="ECO:0007669"/>
    <property type="project" value="TreeGrafter"/>
</dbReference>
<dbReference type="EMBL" id="JACHHO010000005">
    <property type="protein sequence ID" value="MBB5205620.1"/>
    <property type="molecule type" value="Genomic_DNA"/>
</dbReference>
<dbReference type="InterPro" id="IPR000073">
    <property type="entry name" value="AB_hydrolase_1"/>
</dbReference>
<feature type="active site" description="Charge relay system" evidence="2">
    <location>
        <position position="145"/>
    </location>
</feature>
<sequence>MRRRPQPIPAPRWLPGGHVQTIWPKLFGRLHHGEAPALRRERWDTPDGDFVDCDWLELPPAAQPRPLLVLFHGLEGSSASHYSQAFASHAQQLGWDCALPHFRGCSGELNRAPRAYHSGDYLEIGWMLAQAAAHHPGPMVAVGVSLGGNALLRWAQEAGEQAGRTVKALAAISAPLDLAAASHAIHRGLNRQLYTRYFLRSMIPRGLKKLQQHPGLFDGERLARARSLVEFDEIFTAPLHGFRNAADYYARASAGPHLARLRVPSLVLNARNDPFVPFHSLPRPQPYGHAPLTLWQPAHGGHVGFPAGRWPGHALGLPISVCAWLEQHLG</sequence>
<dbReference type="AlphaFoldDB" id="A0A840SB95"/>
<dbReference type="InterPro" id="IPR029058">
    <property type="entry name" value="AB_hydrolase_fold"/>
</dbReference>
<feature type="active site" description="Charge relay system" evidence="2">
    <location>
        <position position="273"/>
    </location>
</feature>
<dbReference type="InterPro" id="IPR012020">
    <property type="entry name" value="ABHD4"/>
</dbReference>
<proteinExistence type="inferred from homology"/>
<dbReference type="OrthoDB" id="332676at2"/>
<evidence type="ECO:0000259" key="3">
    <source>
        <dbReference type="Pfam" id="PF00561"/>
    </source>
</evidence>
<organism evidence="4 5">
    <name type="scientific">Inhella inkyongensis</name>
    <dbReference type="NCBI Taxonomy" id="392593"/>
    <lineage>
        <taxon>Bacteria</taxon>
        <taxon>Pseudomonadati</taxon>
        <taxon>Pseudomonadota</taxon>
        <taxon>Betaproteobacteria</taxon>
        <taxon>Burkholderiales</taxon>
        <taxon>Sphaerotilaceae</taxon>
        <taxon>Inhella</taxon>
    </lineage>
</organism>
<feature type="active site" description="Charge relay system" evidence="2">
    <location>
        <position position="302"/>
    </location>
</feature>
<accession>A0A840SB95</accession>
<dbReference type="GO" id="GO:0047372">
    <property type="term" value="F:monoacylglycerol lipase activity"/>
    <property type="evidence" value="ECO:0007669"/>
    <property type="project" value="TreeGrafter"/>
</dbReference>
<comment type="caution">
    <text evidence="4">The sequence shown here is derived from an EMBL/GenBank/DDBJ whole genome shotgun (WGS) entry which is preliminary data.</text>
</comment>
<dbReference type="Proteomes" id="UP000554837">
    <property type="component" value="Unassembled WGS sequence"/>
</dbReference>
<dbReference type="Gene3D" id="3.40.50.1820">
    <property type="entry name" value="alpha/beta hydrolase"/>
    <property type="match status" value="1"/>
</dbReference>
<dbReference type="PIRSF" id="PIRSF005211">
    <property type="entry name" value="Ab_hydro_YheT"/>
    <property type="match status" value="1"/>
</dbReference>
<dbReference type="PANTHER" id="PTHR10794:SF94">
    <property type="entry name" value="ESTERASE YHET-RELATED"/>
    <property type="match status" value="1"/>
</dbReference>
<dbReference type="Pfam" id="PF00561">
    <property type="entry name" value="Abhydrolase_1"/>
    <property type="match status" value="1"/>
</dbReference>
<evidence type="ECO:0000256" key="1">
    <source>
        <dbReference type="ARBA" id="ARBA00010884"/>
    </source>
</evidence>
<keyword evidence="5" id="KW-1185">Reference proteome</keyword>
<dbReference type="InterPro" id="IPR050960">
    <property type="entry name" value="AB_hydrolase_4_sf"/>
</dbReference>
<dbReference type="SUPFAM" id="SSF53474">
    <property type="entry name" value="alpha/beta-Hydrolases"/>
    <property type="match status" value="1"/>
</dbReference>
<feature type="domain" description="AB hydrolase-1" evidence="3">
    <location>
        <begin position="66"/>
        <end position="305"/>
    </location>
</feature>